<evidence type="ECO:0000256" key="4">
    <source>
        <dbReference type="ARBA" id="ARBA00022806"/>
    </source>
</evidence>
<dbReference type="GO" id="GO:0005524">
    <property type="term" value="F:ATP binding"/>
    <property type="evidence" value="ECO:0007669"/>
    <property type="project" value="UniProtKB-KW"/>
</dbReference>
<dbReference type="RefSeq" id="WP_307256065.1">
    <property type="nucleotide sequence ID" value="NZ_JAUSUC010000003.1"/>
</dbReference>
<sequence length="859" mass="99769">MNQIVQLFEEWNEALQIEINELKKQGGHPFPVYGGRCVRSTEKGSIYLFSLHTDLLLQEGMPIQLQYEGQKIKGILLSCEMFQLAVEVEAYLGGMIEEATIRTEPWELMEKLMERLNESKQSKKKRMRIEQLLFPSNIDRHPHEKVKNALHEVILRAKYNRVTYLWGPPGTGKTYTLSRCAAWHYLKGRKILLLSHSNAAINVLLSEVERYLKKKQEWKQGDIIRYGTVHKDFASTHKELTMDFLIGQDEPRLFSRKLELERERNEVTKQLTTSKAYQVVQRFITIEEEWQKLRDKMKKYEETILEGVAIIGTTLSKATIDPLIYENSFDLVFVDEASMAYVPQLAFAASLGKHIIVCGDFKQLPPIAVSHHPLVNHWLKGDLFHRAGIVEALQKQDGHPQLFLLKKQRRMHPDISAFTNQYIYGGKVEDHSCVKALREKIVMKEPFAGKAAVMLNTHAKGHFSLKETHSYSRWNIWSSFLALQLIAIAKEKGIQSIGYITPYRAQAKWMNVCLSVFFREEWKNQSISAATVHKFQGSEREMILFDTVDSSPQQQAGRLLIHGESDRLINVAMTRAKGKYVFLGDEDFLERHISEEKPIRKLQQFFQKNHDVAQLHDRNELMQTIHPQLRFFTVEAEKYLFADMRRAEKEIIVALPPKNKGTKKLWSILMKKQNEVSIKILCKLKNIPLQKVEKQSVIMPFSFFIIDQKIFWIDPLGQGEMSIRLHSRKIIQLFWRMFDAKGNREEILHQVKSENGPSFIKRGERTLIDYLHIWDRCPVCEGKRSVKVTKNGYIRLECGNCLEGGFLSNRQLDDYLYKNGIECRKCYVQLQAEWKSNRLIAQCPHCSNQITLSSLSDKG</sequence>
<dbReference type="InterPro" id="IPR027417">
    <property type="entry name" value="P-loop_NTPase"/>
</dbReference>
<keyword evidence="2" id="KW-0547">Nucleotide-binding</keyword>
<accession>A0AAJ1WI79</accession>
<evidence type="ECO:0000256" key="1">
    <source>
        <dbReference type="ARBA" id="ARBA00007913"/>
    </source>
</evidence>
<feature type="domain" description="DNA2/NAM7 helicase helicase" evidence="6">
    <location>
        <begin position="148"/>
        <end position="370"/>
    </location>
</feature>
<evidence type="ECO:0000259" key="6">
    <source>
        <dbReference type="Pfam" id="PF13086"/>
    </source>
</evidence>
<keyword evidence="5" id="KW-0067">ATP-binding</keyword>
<keyword evidence="9" id="KW-1185">Reference proteome</keyword>
<evidence type="ECO:0008006" key="10">
    <source>
        <dbReference type="Google" id="ProtNLM"/>
    </source>
</evidence>
<dbReference type="GO" id="GO:0043139">
    <property type="term" value="F:5'-3' DNA helicase activity"/>
    <property type="evidence" value="ECO:0007669"/>
    <property type="project" value="TreeGrafter"/>
</dbReference>
<dbReference type="SUPFAM" id="SSF52540">
    <property type="entry name" value="P-loop containing nucleoside triphosphate hydrolases"/>
    <property type="match status" value="1"/>
</dbReference>
<name>A0AAJ1WI79_9BACI</name>
<organism evidence="8 9">
    <name type="scientific">Oikeobacillus pervagus</name>
    <dbReference type="NCBI Taxonomy" id="1325931"/>
    <lineage>
        <taxon>Bacteria</taxon>
        <taxon>Bacillati</taxon>
        <taxon>Bacillota</taxon>
        <taxon>Bacilli</taxon>
        <taxon>Bacillales</taxon>
        <taxon>Bacillaceae</taxon>
        <taxon>Oikeobacillus</taxon>
    </lineage>
</organism>
<dbReference type="Pfam" id="PF13086">
    <property type="entry name" value="AAA_11"/>
    <property type="match status" value="1"/>
</dbReference>
<dbReference type="Pfam" id="PF13087">
    <property type="entry name" value="AAA_12"/>
    <property type="match status" value="1"/>
</dbReference>
<dbReference type="InterPro" id="IPR041677">
    <property type="entry name" value="DNA2/NAM7_AAA_11"/>
</dbReference>
<dbReference type="InterPro" id="IPR050534">
    <property type="entry name" value="Coronavir_polyprotein_1ab"/>
</dbReference>
<gene>
    <name evidence="8" type="ORF">J2S13_000458</name>
</gene>
<evidence type="ECO:0000313" key="8">
    <source>
        <dbReference type="EMBL" id="MDQ0214063.1"/>
    </source>
</evidence>
<comment type="similarity">
    <text evidence="1">Belongs to the DNA2/NAM7 helicase family.</text>
</comment>
<dbReference type="GO" id="GO:0016787">
    <property type="term" value="F:hydrolase activity"/>
    <property type="evidence" value="ECO:0007669"/>
    <property type="project" value="UniProtKB-KW"/>
</dbReference>
<reference evidence="8" key="1">
    <citation type="submission" date="2023-07" db="EMBL/GenBank/DDBJ databases">
        <title>Genomic Encyclopedia of Type Strains, Phase IV (KMG-IV): sequencing the most valuable type-strain genomes for metagenomic binning, comparative biology and taxonomic classification.</title>
        <authorList>
            <person name="Goeker M."/>
        </authorList>
    </citation>
    <scope>NUCLEOTIDE SEQUENCE</scope>
    <source>
        <strain evidence="8">DSM 23947</strain>
    </source>
</reference>
<dbReference type="PANTHER" id="PTHR43788:SF8">
    <property type="entry name" value="DNA-BINDING PROTEIN SMUBP-2"/>
    <property type="match status" value="1"/>
</dbReference>
<dbReference type="AlphaFoldDB" id="A0AAJ1WI79"/>
<dbReference type="CDD" id="cd18808">
    <property type="entry name" value="SF1_C_Upf1"/>
    <property type="match status" value="1"/>
</dbReference>
<dbReference type="PANTHER" id="PTHR43788">
    <property type="entry name" value="DNA2/NAM7 HELICASE FAMILY MEMBER"/>
    <property type="match status" value="1"/>
</dbReference>
<dbReference type="InterPro" id="IPR047187">
    <property type="entry name" value="SF1_C_Upf1"/>
</dbReference>
<evidence type="ECO:0000256" key="5">
    <source>
        <dbReference type="ARBA" id="ARBA00022840"/>
    </source>
</evidence>
<comment type="caution">
    <text evidence="8">The sequence shown here is derived from an EMBL/GenBank/DDBJ whole genome shotgun (WGS) entry which is preliminary data.</text>
</comment>
<evidence type="ECO:0000256" key="2">
    <source>
        <dbReference type="ARBA" id="ARBA00022741"/>
    </source>
</evidence>
<dbReference type="InterPro" id="IPR041679">
    <property type="entry name" value="DNA2/NAM7-like_C"/>
</dbReference>
<feature type="domain" description="DNA2/NAM7 helicase-like C-terminal" evidence="7">
    <location>
        <begin position="392"/>
        <end position="586"/>
    </location>
</feature>
<keyword evidence="4" id="KW-0347">Helicase</keyword>
<evidence type="ECO:0000313" key="9">
    <source>
        <dbReference type="Proteomes" id="UP001237207"/>
    </source>
</evidence>
<dbReference type="Gene3D" id="3.40.50.300">
    <property type="entry name" value="P-loop containing nucleotide triphosphate hydrolases"/>
    <property type="match status" value="2"/>
</dbReference>
<protein>
    <recommendedName>
        <fullName evidence="10">Helicase</fullName>
    </recommendedName>
</protein>
<keyword evidence="3" id="KW-0378">Hydrolase</keyword>
<proteinExistence type="inferred from homology"/>
<evidence type="ECO:0000259" key="7">
    <source>
        <dbReference type="Pfam" id="PF13087"/>
    </source>
</evidence>
<dbReference type="EMBL" id="JAUSUC010000003">
    <property type="protein sequence ID" value="MDQ0214063.1"/>
    <property type="molecule type" value="Genomic_DNA"/>
</dbReference>
<evidence type="ECO:0000256" key="3">
    <source>
        <dbReference type="ARBA" id="ARBA00022801"/>
    </source>
</evidence>
<dbReference type="Proteomes" id="UP001237207">
    <property type="component" value="Unassembled WGS sequence"/>
</dbReference>